<feature type="compositionally biased region" description="Polar residues" evidence="1">
    <location>
        <begin position="1"/>
        <end position="11"/>
    </location>
</feature>
<feature type="region of interest" description="Disordered" evidence="1">
    <location>
        <begin position="1"/>
        <end position="25"/>
    </location>
</feature>
<dbReference type="EMBL" id="LYMM01000073">
    <property type="protein sequence ID" value="PNU02488.1"/>
    <property type="molecule type" value="Genomic_DNA"/>
</dbReference>
<keyword evidence="3" id="KW-1185">Reference proteome</keyword>
<dbReference type="RefSeq" id="WP_103098655.1">
    <property type="nucleotide sequence ID" value="NZ_LYMM01000073.1"/>
</dbReference>
<name>A0A2K2FUP0_9SPHN</name>
<dbReference type="AlphaFoldDB" id="A0A2K2FUP0"/>
<proteinExistence type="predicted"/>
<evidence type="ECO:0008006" key="4">
    <source>
        <dbReference type="Google" id="ProtNLM"/>
    </source>
</evidence>
<evidence type="ECO:0000256" key="1">
    <source>
        <dbReference type="SAM" id="MobiDB-lite"/>
    </source>
</evidence>
<reference evidence="2 3" key="1">
    <citation type="submission" date="2016-05" db="EMBL/GenBank/DDBJ databases">
        <title>Complete genome sequence of Novosphingobium guangzhouense SA925(T).</title>
        <authorList>
            <person name="Sha S."/>
        </authorList>
    </citation>
    <scope>NUCLEOTIDE SEQUENCE [LARGE SCALE GENOMIC DNA]</scope>
    <source>
        <strain evidence="2 3">SA925</strain>
    </source>
</reference>
<sequence length="225" mass="25347">MTGQNTSSAVMQQRAEPHDSLDDFPTPPWATRAICEFVTGLGFDLAMSDCREPCANRGHMVKPLREVFGYVMASDVHDYGHGFPVKDYLFGPDSHWDHTDWTFINPPFRLAREFIERAQRLSRVGVSVIARTSFSEGQTRAAEMFIPHPPSFELQFSERVVMLKGRLVRAGAIDPAAAKPGTKASTATSYSAFIWLKRDAAPADTRKRWIAPCRLRLEREGDYPK</sequence>
<evidence type="ECO:0000313" key="2">
    <source>
        <dbReference type="EMBL" id="PNU02488.1"/>
    </source>
</evidence>
<evidence type="ECO:0000313" key="3">
    <source>
        <dbReference type="Proteomes" id="UP000236327"/>
    </source>
</evidence>
<comment type="caution">
    <text evidence="2">The sequence shown here is derived from an EMBL/GenBank/DDBJ whole genome shotgun (WGS) entry which is preliminary data.</text>
</comment>
<gene>
    <name evidence="2" type="ORF">A8V01_08885</name>
</gene>
<accession>A0A2K2FUP0</accession>
<dbReference type="Proteomes" id="UP000236327">
    <property type="component" value="Unassembled WGS sequence"/>
</dbReference>
<organism evidence="2 3">
    <name type="scientific">Novosphingobium guangzhouense</name>
    <dbReference type="NCBI Taxonomy" id="1850347"/>
    <lineage>
        <taxon>Bacteria</taxon>
        <taxon>Pseudomonadati</taxon>
        <taxon>Pseudomonadota</taxon>
        <taxon>Alphaproteobacteria</taxon>
        <taxon>Sphingomonadales</taxon>
        <taxon>Sphingomonadaceae</taxon>
        <taxon>Novosphingobium</taxon>
    </lineage>
</organism>
<dbReference type="OrthoDB" id="1079385at2"/>
<protein>
    <recommendedName>
        <fullName evidence="4">Methyltransferase</fullName>
    </recommendedName>
</protein>